<dbReference type="PANTHER" id="PTHR33221:SF5">
    <property type="entry name" value="HTH-TYPE TRANSCRIPTIONAL REGULATOR ISCR"/>
    <property type="match status" value="1"/>
</dbReference>
<evidence type="ECO:0000256" key="1">
    <source>
        <dbReference type="ARBA" id="ARBA00023125"/>
    </source>
</evidence>
<protein>
    <submittedName>
        <fullName evidence="2">BadM/Rrf2 family transcriptional regulator</fullName>
    </submittedName>
</protein>
<dbReference type="RefSeq" id="WP_132014390.1">
    <property type="nucleotide sequence ID" value="NZ_SLUN01000012.1"/>
</dbReference>
<comment type="caution">
    <text evidence="2">The sequence shown here is derived from an EMBL/GenBank/DDBJ whole genome shotgun (WGS) entry which is preliminary data.</text>
</comment>
<dbReference type="SUPFAM" id="SSF46785">
    <property type="entry name" value="Winged helix' DNA-binding domain"/>
    <property type="match status" value="1"/>
</dbReference>
<dbReference type="Pfam" id="PF02082">
    <property type="entry name" value="Rrf2"/>
    <property type="match status" value="1"/>
</dbReference>
<dbReference type="OrthoDB" id="9808360at2"/>
<evidence type="ECO:0000313" key="3">
    <source>
        <dbReference type="Proteomes" id="UP000295008"/>
    </source>
</evidence>
<dbReference type="AlphaFoldDB" id="A0A4R1RTH6"/>
<dbReference type="FunFam" id="1.10.10.10:FF:000164">
    <property type="entry name" value="Transcriptional regulator, Rrf2 family"/>
    <property type="match status" value="1"/>
</dbReference>
<dbReference type="GO" id="GO:0005829">
    <property type="term" value="C:cytosol"/>
    <property type="evidence" value="ECO:0007669"/>
    <property type="project" value="TreeGrafter"/>
</dbReference>
<dbReference type="NCBIfam" id="TIGR00738">
    <property type="entry name" value="rrf2_super"/>
    <property type="match status" value="1"/>
</dbReference>
<evidence type="ECO:0000313" key="2">
    <source>
        <dbReference type="EMBL" id="TCL69370.1"/>
    </source>
</evidence>
<dbReference type="PROSITE" id="PS01332">
    <property type="entry name" value="HTH_RRF2_1"/>
    <property type="match status" value="1"/>
</dbReference>
<dbReference type="InterPro" id="IPR030489">
    <property type="entry name" value="TR_Rrf2-type_CS"/>
</dbReference>
<keyword evidence="1" id="KW-0238">DNA-binding</keyword>
<dbReference type="InterPro" id="IPR036390">
    <property type="entry name" value="WH_DNA-bd_sf"/>
</dbReference>
<sequence>MKISTRGQYGIRAMLELALHNQDGPVTLKTIAEKQQISEPYLEQLIAALRKSGLVTSVRGALGGYNLTRDPAEIKIGDILRVLEGPIAPVECVAEDSEADVCRLSGHCATRILWQRLRDSMVEVLDSTTLADLINDYHSLHGSNPMYYI</sequence>
<dbReference type="EMBL" id="SLUN01000012">
    <property type="protein sequence ID" value="TCL69370.1"/>
    <property type="molecule type" value="Genomic_DNA"/>
</dbReference>
<reference evidence="2 3" key="1">
    <citation type="submission" date="2019-03" db="EMBL/GenBank/DDBJ databases">
        <title>Genomic Encyclopedia of Type Strains, Phase IV (KMG-IV): sequencing the most valuable type-strain genomes for metagenomic binning, comparative biology and taxonomic classification.</title>
        <authorList>
            <person name="Goeker M."/>
        </authorList>
    </citation>
    <scope>NUCLEOTIDE SEQUENCE [LARGE SCALE GENOMIC DNA]</scope>
    <source>
        <strain evidence="2 3">LX-B</strain>
    </source>
</reference>
<dbReference type="GO" id="GO:0003677">
    <property type="term" value="F:DNA binding"/>
    <property type="evidence" value="ECO:0007669"/>
    <property type="project" value="UniProtKB-KW"/>
</dbReference>
<proteinExistence type="predicted"/>
<dbReference type="GO" id="GO:0003700">
    <property type="term" value="F:DNA-binding transcription factor activity"/>
    <property type="evidence" value="ECO:0007669"/>
    <property type="project" value="TreeGrafter"/>
</dbReference>
<organism evidence="2 3">
    <name type="scientific">Hydrogenispora ethanolica</name>
    <dbReference type="NCBI Taxonomy" id="1082276"/>
    <lineage>
        <taxon>Bacteria</taxon>
        <taxon>Bacillati</taxon>
        <taxon>Bacillota</taxon>
        <taxon>Hydrogenispora</taxon>
    </lineage>
</organism>
<name>A0A4R1RTH6_HYDET</name>
<dbReference type="Gene3D" id="1.10.10.10">
    <property type="entry name" value="Winged helix-like DNA-binding domain superfamily/Winged helix DNA-binding domain"/>
    <property type="match status" value="1"/>
</dbReference>
<accession>A0A4R1RTH6</accession>
<dbReference type="Proteomes" id="UP000295008">
    <property type="component" value="Unassembled WGS sequence"/>
</dbReference>
<dbReference type="PANTHER" id="PTHR33221">
    <property type="entry name" value="WINGED HELIX-TURN-HELIX TRANSCRIPTIONAL REGULATOR, RRF2 FAMILY"/>
    <property type="match status" value="1"/>
</dbReference>
<dbReference type="InterPro" id="IPR036388">
    <property type="entry name" value="WH-like_DNA-bd_sf"/>
</dbReference>
<keyword evidence="3" id="KW-1185">Reference proteome</keyword>
<dbReference type="PROSITE" id="PS51197">
    <property type="entry name" value="HTH_RRF2_2"/>
    <property type="match status" value="1"/>
</dbReference>
<dbReference type="InterPro" id="IPR000944">
    <property type="entry name" value="Tscrpt_reg_Rrf2"/>
</dbReference>
<gene>
    <name evidence="2" type="ORF">EDC14_101267</name>
</gene>